<dbReference type="PANTHER" id="PTHR42070:SF1">
    <property type="entry name" value="FILAMENT ASSOCIATED PROTEIN, PUTATIVE (AFU_ORTHOLOGUE AFUA_8G06630)-RELATED"/>
    <property type="match status" value="1"/>
</dbReference>
<feature type="compositionally biased region" description="Basic and acidic residues" evidence="2">
    <location>
        <begin position="1"/>
        <end position="19"/>
    </location>
</feature>
<dbReference type="InterPro" id="IPR046347">
    <property type="entry name" value="bZIP_sf"/>
</dbReference>
<organism evidence="3 4">
    <name type="scientific">Monosporascus ibericus</name>
    <dbReference type="NCBI Taxonomy" id="155417"/>
    <lineage>
        <taxon>Eukaryota</taxon>
        <taxon>Fungi</taxon>
        <taxon>Dikarya</taxon>
        <taxon>Ascomycota</taxon>
        <taxon>Pezizomycotina</taxon>
        <taxon>Sordariomycetes</taxon>
        <taxon>Xylariomycetidae</taxon>
        <taxon>Xylariales</taxon>
        <taxon>Xylariales incertae sedis</taxon>
        <taxon>Monosporascus</taxon>
    </lineage>
</organism>
<gene>
    <name evidence="3" type="ORF">DL764_006168</name>
</gene>
<accession>A0A4Q4T9H7</accession>
<feature type="region of interest" description="Disordered" evidence="2">
    <location>
        <begin position="1"/>
        <end position="21"/>
    </location>
</feature>
<evidence type="ECO:0000313" key="3">
    <source>
        <dbReference type="EMBL" id="RYP01602.1"/>
    </source>
</evidence>
<feature type="coiled-coil region" evidence="1">
    <location>
        <begin position="22"/>
        <end position="49"/>
    </location>
</feature>
<protein>
    <recommendedName>
        <fullName evidence="5">BZIP domain-containing protein</fullName>
    </recommendedName>
</protein>
<dbReference type="SUPFAM" id="SSF57959">
    <property type="entry name" value="Leucine zipper domain"/>
    <property type="match status" value="1"/>
</dbReference>
<sequence>MPRKIRIPEDPARNRENQQRCRARRREYVQELERRVREYERRDSEATYEMQRAAQAVVWKNERLLALLALHGVSRAEIDAFLQQPDGVGAAAAANNATPSAAGFTPVTAISAGGVGAPSGGGAKLDGLGISSNAKAGSPGHEPLARACCATRKSDESCSAGTDSQSSYEAPETDILSRQPDPTSSDTPADNVHLPATGIGASNGSQAQVTSCDAAATIIADLQGHGDASQARRLLDCGDSSNCHVKNTRLFQLMVETP</sequence>
<keyword evidence="1" id="KW-0175">Coiled coil</keyword>
<dbReference type="EMBL" id="QJNU01000354">
    <property type="protein sequence ID" value="RYP01602.1"/>
    <property type="molecule type" value="Genomic_DNA"/>
</dbReference>
<evidence type="ECO:0008006" key="5">
    <source>
        <dbReference type="Google" id="ProtNLM"/>
    </source>
</evidence>
<proteinExistence type="predicted"/>
<evidence type="ECO:0000256" key="2">
    <source>
        <dbReference type="SAM" id="MobiDB-lite"/>
    </source>
</evidence>
<dbReference type="Proteomes" id="UP000293360">
    <property type="component" value="Unassembled WGS sequence"/>
</dbReference>
<dbReference type="Gene3D" id="1.20.5.170">
    <property type="match status" value="1"/>
</dbReference>
<dbReference type="STRING" id="155417.A0A4Q4T9H7"/>
<dbReference type="PANTHER" id="PTHR42070">
    <property type="entry name" value="FILAMENT ASSOCIATED PROTEIN, PUTATIVE (AFU_ORTHOLOGUE AFUA_8G06630)-RELATED"/>
    <property type="match status" value="1"/>
</dbReference>
<dbReference type="AlphaFoldDB" id="A0A4Q4T9H7"/>
<keyword evidence="4" id="KW-1185">Reference proteome</keyword>
<dbReference type="GO" id="GO:0003700">
    <property type="term" value="F:DNA-binding transcription factor activity"/>
    <property type="evidence" value="ECO:0007669"/>
    <property type="project" value="InterPro"/>
</dbReference>
<name>A0A4Q4T9H7_9PEZI</name>
<dbReference type="CDD" id="cd14686">
    <property type="entry name" value="bZIP"/>
    <property type="match status" value="1"/>
</dbReference>
<feature type="region of interest" description="Disordered" evidence="2">
    <location>
        <begin position="156"/>
        <end position="205"/>
    </location>
</feature>
<feature type="compositionally biased region" description="Polar residues" evidence="2">
    <location>
        <begin position="157"/>
        <end position="168"/>
    </location>
</feature>
<reference evidence="3 4" key="1">
    <citation type="submission" date="2018-06" db="EMBL/GenBank/DDBJ databases">
        <title>Complete Genomes of Monosporascus.</title>
        <authorList>
            <person name="Robinson A.J."/>
            <person name="Natvig D.O."/>
        </authorList>
    </citation>
    <scope>NUCLEOTIDE SEQUENCE [LARGE SCALE GENOMIC DNA]</scope>
    <source>
        <strain evidence="3 4">CBS 110550</strain>
    </source>
</reference>
<dbReference type="OrthoDB" id="4505928at2759"/>
<comment type="caution">
    <text evidence="3">The sequence shown here is derived from an EMBL/GenBank/DDBJ whole genome shotgun (WGS) entry which is preliminary data.</text>
</comment>
<evidence type="ECO:0000313" key="4">
    <source>
        <dbReference type="Proteomes" id="UP000293360"/>
    </source>
</evidence>
<evidence type="ECO:0000256" key="1">
    <source>
        <dbReference type="SAM" id="Coils"/>
    </source>
</evidence>